<reference evidence="2" key="1">
    <citation type="submission" date="2020-05" db="EMBL/GenBank/DDBJ databases">
        <authorList>
            <person name="Chiriac C."/>
            <person name="Salcher M."/>
            <person name="Ghai R."/>
            <person name="Kavagutti S V."/>
        </authorList>
    </citation>
    <scope>NUCLEOTIDE SEQUENCE</scope>
</reference>
<gene>
    <name evidence="2" type="ORF">UFOPK4345_00568</name>
</gene>
<dbReference type="Gene3D" id="1.20.1250.20">
    <property type="entry name" value="MFS general substrate transporter like domains"/>
    <property type="match status" value="1"/>
</dbReference>
<protein>
    <submittedName>
        <fullName evidence="2">Unannotated protein</fullName>
    </submittedName>
</protein>
<feature type="transmembrane region" description="Helical" evidence="1">
    <location>
        <begin position="116"/>
        <end position="141"/>
    </location>
</feature>
<keyword evidence="1" id="KW-0472">Membrane</keyword>
<name>A0A6J7UE67_9ZZZZ</name>
<dbReference type="EMBL" id="CAFBQV010000069">
    <property type="protein sequence ID" value="CAB5063562.1"/>
    <property type="molecule type" value="Genomic_DNA"/>
</dbReference>
<sequence>MLAARGVGSAIGPFILMRYARKNMSRLLLLCGVAGFAWGLMYLAASVSSSLWLAVIFIGLAHIGGGAQWTMATYGLQASTPDYIRGRILAGDMGLAMLMTGSSSIATGLLGEIFPIRIAIAIVASIACVVSLVYLVATLGIRKRLIDGK</sequence>
<keyword evidence="1" id="KW-0812">Transmembrane</keyword>
<keyword evidence="1" id="KW-1133">Transmembrane helix</keyword>
<feature type="transmembrane region" description="Helical" evidence="1">
    <location>
        <begin position="27"/>
        <end position="45"/>
    </location>
</feature>
<feature type="transmembrane region" description="Helical" evidence="1">
    <location>
        <begin position="51"/>
        <end position="76"/>
    </location>
</feature>
<organism evidence="2">
    <name type="scientific">freshwater metagenome</name>
    <dbReference type="NCBI Taxonomy" id="449393"/>
    <lineage>
        <taxon>unclassified sequences</taxon>
        <taxon>metagenomes</taxon>
        <taxon>ecological metagenomes</taxon>
    </lineage>
</organism>
<dbReference type="SUPFAM" id="SSF103473">
    <property type="entry name" value="MFS general substrate transporter"/>
    <property type="match status" value="1"/>
</dbReference>
<accession>A0A6J7UE67</accession>
<dbReference type="AlphaFoldDB" id="A0A6J7UE67"/>
<evidence type="ECO:0000256" key="1">
    <source>
        <dbReference type="SAM" id="Phobius"/>
    </source>
</evidence>
<proteinExistence type="predicted"/>
<dbReference type="InterPro" id="IPR036259">
    <property type="entry name" value="MFS_trans_sf"/>
</dbReference>
<feature type="transmembrane region" description="Helical" evidence="1">
    <location>
        <begin position="88"/>
        <end position="110"/>
    </location>
</feature>
<evidence type="ECO:0000313" key="2">
    <source>
        <dbReference type="EMBL" id="CAB5063562.1"/>
    </source>
</evidence>